<keyword evidence="1" id="KW-0732">Signal</keyword>
<keyword evidence="3" id="KW-0645">Protease</keyword>
<dbReference type="GO" id="GO:0004181">
    <property type="term" value="F:metallocarboxypeptidase activity"/>
    <property type="evidence" value="ECO:0007669"/>
    <property type="project" value="InterPro"/>
</dbReference>
<reference evidence="3" key="2">
    <citation type="submission" date="2012-02" db="EMBL/GenBank/DDBJ databases">
        <authorList>
            <person name="Genoscope - CEA"/>
        </authorList>
    </citation>
    <scope>NUCLEOTIDE SEQUENCE</scope>
</reference>
<dbReference type="AlphaFoldDB" id="H6RF17"/>
<dbReference type="SUPFAM" id="SSF53187">
    <property type="entry name" value="Zn-dependent exopeptidases"/>
    <property type="match status" value="1"/>
</dbReference>
<protein>
    <submittedName>
        <fullName evidence="3">Peptidase, M14 family (Carboxypeptidase A)</fullName>
        <ecNumber evidence="3">3.4.17.-</ecNumber>
    </submittedName>
</protein>
<name>H6RF17_9BACT</name>
<dbReference type="GO" id="GO:0006508">
    <property type="term" value="P:proteolysis"/>
    <property type="evidence" value="ECO:0007669"/>
    <property type="project" value="InterPro"/>
</dbReference>
<feature type="signal peptide" evidence="1">
    <location>
        <begin position="1"/>
        <end position="24"/>
    </location>
</feature>
<reference evidence="3" key="1">
    <citation type="journal article" date="2012" name="Environ. Microbiol.">
        <title>Genomic content of uncultured Bacteroidetes from contrasting oceanic provinces in the North Atlantic Ocean.</title>
        <authorList>
            <person name="Gomez-Pereira P.R."/>
            <person name="Schuler M."/>
            <person name="Fuchs B.M."/>
            <person name="Bennke C."/>
            <person name="Teeling H."/>
            <person name="Waldmann J."/>
            <person name="Richter M."/>
            <person name="Barbe V."/>
            <person name="Bataille E."/>
            <person name="Glockner F.O."/>
            <person name="Amann R."/>
        </authorList>
    </citation>
    <scope>NUCLEOTIDE SEQUENCE</scope>
</reference>
<dbReference type="Pfam" id="PF00246">
    <property type="entry name" value="Peptidase_M14"/>
    <property type="match status" value="1"/>
</dbReference>
<feature type="chain" id="PRO_5003605938" evidence="1">
    <location>
        <begin position="25"/>
        <end position="602"/>
    </location>
</feature>
<evidence type="ECO:0000313" key="3">
    <source>
        <dbReference type="EMBL" id="CCF99628.1"/>
    </source>
</evidence>
<sequence length="602" mass="67304">MLHHFMTWGAILILALAGCRPAHRSQTPTAPLPWSVDSLLHANHTPTWEEAVDMATALAASDARATLHEVGFSDVGRPIHALVLTGQPAEASAQREGVNARLKAQPDTVVRVLVNNAIHPGEPCGVNASLALAASWLAQPDHEGHPLRSASWVIVPQYNVGGASRRNCCTRANQNGPEAYGFRGNAANLDLNRDFVKMDSRNAEAFVSLFHDADPDVFVDTHTSNGADYPYTMTLIATQADKAGPVLGPFLRDVMEPALYAGMKEAHGPMVPYVYSLGETPEEGILSFLETPRYSTGYTTLFGTLGFTTEAHMLKSFPARVQATHAFLEVLSTWIQNHGAEVKDVRRQEEMRIAQAQILPVRWQLSDHREPLSFTGYSVRREWSAVTQGTRLKYDRSSTWTKDIPHANRYDATDSARVPQAWILPQAWRRVVKRLQANGIDMTAIPRDTTMLLEVTWIEQFKSASRPYEGHHPVSVDSIRTELVPVDLYAGDWVIPSKQRAKRYLTEVLSPRGHDAFLVWNFFDAALQRKEYYSSYVFEDTAEEMLRNNENLRTRYTLAQAQHPDWAENPALALLWLFEQSPHNEGTANRHPVYAVPSSTQP</sequence>
<dbReference type="GO" id="GO:0008270">
    <property type="term" value="F:zinc ion binding"/>
    <property type="evidence" value="ECO:0007669"/>
    <property type="project" value="InterPro"/>
</dbReference>
<accession>H6RF17</accession>
<organism evidence="3">
    <name type="scientific">uncultured Flavobacteriia bacterium</name>
    <dbReference type="NCBI Taxonomy" id="212695"/>
    <lineage>
        <taxon>Bacteria</taxon>
        <taxon>Pseudomonadati</taxon>
        <taxon>Bacteroidota</taxon>
        <taxon>Flavobacteriia</taxon>
        <taxon>environmental samples</taxon>
    </lineage>
</organism>
<keyword evidence="3" id="KW-0121">Carboxypeptidase</keyword>
<feature type="domain" description="Peptidase M14" evidence="2">
    <location>
        <begin position="61"/>
        <end position="198"/>
    </location>
</feature>
<dbReference type="EMBL" id="FO117585">
    <property type="protein sequence ID" value="CCF99628.1"/>
    <property type="molecule type" value="Genomic_DNA"/>
</dbReference>
<proteinExistence type="predicted"/>
<evidence type="ECO:0000259" key="2">
    <source>
        <dbReference type="Pfam" id="PF00246"/>
    </source>
</evidence>
<dbReference type="InterPro" id="IPR000834">
    <property type="entry name" value="Peptidase_M14"/>
</dbReference>
<dbReference type="EC" id="3.4.17.-" evidence="3"/>
<gene>
    <name evidence="3" type="ORF">VIS_S18BPA60026</name>
</gene>
<keyword evidence="3" id="KW-0378">Hydrolase</keyword>
<dbReference type="Gene3D" id="3.40.630.10">
    <property type="entry name" value="Zn peptidases"/>
    <property type="match status" value="1"/>
</dbReference>
<evidence type="ECO:0000256" key="1">
    <source>
        <dbReference type="SAM" id="SignalP"/>
    </source>
</evidence>